<dbReference type="PROSITE" id="PS51677">
    <property type="entry name" value="NODB"/>
    <property type="match status" value="1"/>
</dbReference>
<dbReference type="PANTHER" id="PTHR10587">
    <property type="entry name" value="GLYCOSYL TRANSFERASE-RELATED"/>
    <property type="match status" value="1"/>
</dbReference>
<feature type="compositionally biased region" description="Polar residues" evidence="3">
    <location>
        <begin position="38"/>
        <end position="47"/>
    </location>
</feature>
<evidence type="ECO:0000313" key="6">
    <source>
        <dbReference type="EMBL" id="MFC5590349.1"/>
    </source>
</evidence>
<feature type="transmembrane region" description="Helical" evidence="4">
    <location>
        <begin position="12"/>
        <end position="32"/>
    </location>
</feature>
<evidence type="ECO:0000313" key="7">
    <source>
        <dbReference type="Proteomes" id="UP001596109"/>
    </source>
</evidence>
<dbReference type="Pfam" id="PF11738">
    <property type="entry name" value="DUF3298"/>
    <property type="match status" value="1"/>
</dbReference>
<reference evidence="7" key="1">
    <citation type="journal article" date="2019" name="Int. J. Syst. Evol. Microbiol.">
        <title>The Global Catalogue of Microorganisms (GCM) 10K type strain sequencing project: providing services to taxonomists for standard genome sequencing and annotation.</title>
        <authorList>
            <consortium name="The Broad Institute Genomics Platform"/>
            <consortium name="The Broad Institute Genome Sequencing Center for Infectious Disease"/>
            <person name="Wu L."/>
            <person name="Ma J."/>
        </authorList>
    </citation>
    <scope>NUCLEOTIDE SEQUENCE [LARGE SCALE GENOMIC DNA]</scope>
    <source>
        <strain evidence="7">CGMCC 4.1434</strain>
    </source>
</reference>
<dbReference type="EMBL" id="JBHSNO010000008">
    <property type="protein sequence ID" value="MFC5590349.1"/>
    <property type="molecule type" value="Genomic_DNA"/>
</dbReference>
<comment type="caution">
    <text evidence="6">The sequence shown here is derived from an EMBL/GenBank/DDBJ whole genome shotgun (WGS) entry which is preliminary data.</text>
</comment>
<dbReference type="Gene3D" id="3.20.20.370">
    <property type="entry name" value="Glycoside hydrolase/deacetylase"/>
    <property type="match status" value="1"/>
</dbReference>
<keyword evidence="4" id="KW-0472">Membrane</keyword>
<dbReference type="PANTHER" id="PTHR10587:SF133">
    <property type="entry name" value="CHITIN DEACETYLASE 1-RELATED"/>
    <property type="match status" value="1"/>
</dbReference>
<evidence type="ECO:0000259" key="5">
    <source>
        <dbReference type="PROSITE" id="PS51677"/>
    </source>
</evidence>
<dbReference type="CDD" id="cd10954">
    <property type="entry name" value="CE4_CtAXE_like"/>
    <property type="match status" value="1"/>
</dbReference>
<protein>
    <submittedName>
        <fullName evidence="6">Polysaccharide deacetylase family protein</fullName>
    </submittedName>
</protein>
<name>A0ABW0TN81_9BACL</name>
<organism evidence="6 7">
    <name type="scientific">Sporosarcina soli</name>
    <dbReference type="NCBI Taxonomy" id="334736"/>
    <lineage>
        <taxon>Bacteria</taxon>
        <taxon>Bacillati</taxon>
        <taxon>Bacillota</taxon>
        <taxon>Bacilli</taxon>
        <taxon>Bacillales</taxon>
        <taxon>Caryophanaceae</taxon>
        <taxon>Sporosarcina</taxon>
    </lineage>
</organism>
<dbReference type="Gene3D" id="3.30.565.40">
    <property type="entry name" value="Fervidobacterium nodosum Rt17-B1 like"/>
    <property type="match status" value="1"/>
</dbReference>
<evidence type="ECO:0000256" key="2">
    <source>
        <dbReference type="ARBA" id="ARBA00022801"/>
    </source>
</evidence>
<dbReference type="RefSeq" id="WP_381436668.1">
    <property type="nucleotide sequence ID" value="NZ_JBHSNO010000008.1"/>
</dbReference>
<feature type="region of interest" description="Disordered" evidence="3">
    <location>
        <begin position="38"/>
        <end position="57"/>
    </location>
</feature>
<keyword evidence="1" id="KW-0479">Metal-binding</keyword>
<accession>A0ABW0TN81</accession>
<dbReference type="Gene3D" id="3.90.640.20">
    <property type="entry name" value="Heat-shock cognate protein, ATPase"/>
    <property type="match status" value="1"/>
</dbReference>
<dbReference type="InterPro" id="IPR050248">
    <property type="entry name" value="Polysacc_deacetylase_ArnD"/>
</dbReference>
<sequence>MKRTHRKRRSLWIDATFSIAIITLTVAAIYLISLTSKNDEASSTGSDNRTKPSPVIIDTTDSNYPGIKIITETSNDLFSPFAIQYPQSIHNHFNEEISAYIKKAKQDYLAKMEEEKKLGNDTTGELNISFETLLHPSDHYSFVLINSSSIGGVDGVTEIRSFHLNPDSGAIITIEDVLNHDLNNLEQITNLVRDALYNDPSLKENLSLEDAHRYTEPIWENYRNFAITDESLIFYFDEHIVASDTAGPPIVAISLQDVNEWVAKGFKLHEPSTDIVDNVETDDVMEKNDGHGQKDHTPDSDKSSAKDEESKDDSTETGSESTVDTDKTVDTTDTIDSTDSTVKRVALTFDDGPDPKVTMQILDILKKYDAKATFFMLGSRVEYYPEIAKHVADARHELGNHTWNHPDLTKAGVEKVRNEINRTSSIIEEVTGVKPTAFRPPYGAVNKTVRAQTDLPIVLWDVDTLDWKHRDPEKLLANVKSAVKDGSIILMHDIHQSTADGLDAVLAYLQSEGFIFVTVSELE</sequence>
<gene>
    <name evidence="6" type="ORF">ACFPRA_15705</name>
</gene>
<evidence type="ECO:0000256" key="4">
    <source>
        <dbReference type="SAM" id="Phobius"/>
    </source>
</evidence>
<keyword evidence="7" id="KW-1185">Reference proteome</keyword>
<dbReference type="SUPFAM" id="SSF88713">
    <property type="entry name" value="Glycoside hydrolase/deacetylase"/>
    <property type="match status" value="1"/>
</dbReference>
<feature type="domain" description="NodB homology" evidence="5">
    <location>
        <begin position="343"/>
        <end position="517"/>
    </location>
</feature>
<dbReference type="InterPro" id="IPR002509">
    <property type="entry name" value="NODB_dom"/>
</dbReference>
<feature type="compositionally biased region" description="Basic and acidic residues" evidence="3">
    <location>
        <begin position="285"/>
        <end position="314"/>
    </location>
</feature>
<dbReference type="InterPro" id="IPR037126">
    <property type="entry name" value="PdaC/RsiV-like_sf"/>
</dbReference>
<keyword evidence="4" id="KW-1133">Transmembrane helix</keyword>
<dbReference type="Proteomes" id="UP001596109">
    <property type="component" value="Unassembled WGS sequence"/>
</dbReference>
<keyword evidence="4" id="KW-0812">Transmembrane</keyword>
<feature type="region of interest" description="Disordered" evidence="3">
    <location>
        <begin position="285"/>
        <end position="335"/>
    </location>
</feature>
<dbReference type="InterPro" id="IPR021729">
    <property type="entry name" value="DUF3298"/>
</dbReference>
<dbReference type="Pfam" id="PF01522">
    <property type="entry name" value="Polysacc_deac_1"/>
    <property type="match status" value="1"/>
</dbReference>
<proteinExistence type="predicted"/>
<evidence type="ECO:0000256" key="1">
    <source>
        <dbReference type="ARBA" id="ARBA00022723"/>
    </source>
</evidence>
<keyword evidence="2" id="KW-0378">Hydrolase</keyword>
<dbReference type="InterPro" id="IPR011330">
    <property type="entry name" value="Glyco_hydro/deAcase_b/a-brl"/>
</dbReference>
<evidence type="ECO:0000256" key="3">
    <source>
        <dbReference type="SAM" id="MobiDB-lite"/>
    </source>
</evidence>